<evidence type="ECO:0000313" key="1">
    <source>
        <dbReference type="EMBL" id="NJP45321.1"/>
    </source>
</evidence>
<gene>
    <name evidence="1" type="ORF">HCN08_18220</name>
</gene>
<evidence type="ECO:0000313" key="2">
    <source>
        <dbReference type="Proteomes" id="UP000734511"/>
    </source>
</evidence>
<name>A0ABX0ZPY3_9ACTN</name>
<sequence length="108" mass="10945">MTRDADALLTALASAPRRALPATRLAALVRPVGLDAGRFAGALAALAGAGRVAVLEPPPPDPHLAGTDLRVVAAASGTDGAAAADAYLRARQCWDDTLRGILAAHRCL</sequence>
<keyword evidence="2" id="KW-1185">Reference proteome</keyword>
<dbReference type="RefSeq" id="WP_167984190.1">
    <property type="nucleotide sequence ID" value="NZ_JAATEJ010000014.1"/>
</dbReference>
<dbReference type="EMBL" id="JAATEJ010000014">
    <property type="protein sequence ID" value="NJP45321.1"/>
    <property type="molecule type" value="Genomic_DNA"/>
</dbReference>
<organism evidence="1 2">
    <name type="scientific">Actinacidiphila epipremni</name>
    <dbReference type="NCBI Taxonomy" id="2053013"/>
    <lineage>
        <taxon>Bacteria</taxon>
        <taxon>Bacillati</taxon>
        <taxon>Actinomycetota</taxon>
        <taxon>Actinomycetes</taxon>
        <taxon>Kitasatosporales</taxon>
        <taxon>Streptomycetaceae</taxon>
        <taxon>Actinacidiphila</taxon>
    </lineage>
</organism>
<accession>A0ABX0ZPY3</accession>
<comment type="caution">
    <text evidence="1">The sequence shown here is derived from an EMBL/GenBank/DDBJ whole genome shotgun (WGS) entry which is preliminary data.</text>
</comment>
<proteinExistence type="predicted"/>
<reference evidence="1 2" key="1">
    <citation type="submission" date="2020-03" db="EMBL/GenBank/DDBJ databases">
        <title>WGS of actinomycetes isolated from Thailand.</title>
        <authorList>
            <person name="Thawai C."/>
        </authorList>
    </citation>
    <scope>NUCLEOTIDE SEQUENCE [LARGE SCALE GENOMIC DNA]</scope>
    <source>
        <strain evidence="1 2">PRB2-1</strain>
    </source>
</reference>
<dbReference type="Proteomes" id="UP000734511">
    <property type="component" value="Unassembled WGS sequence"/>
</dbReference>
<protein>
    <submittedName>
        <fullName evidence="1">Uncharacterized protein</fullName>
    </submittedName>
</protein>